<comment type="caution">
    <text evidence="1">The sequence shown here is derived from an EMBL/GenBank/DDBJ whole genome shotgun (WGS) entry which is preliminary data.</text>
</comment>
<gene>
    <name evidence="1" type="ORF">OIU84_009621</name>
</gene>
<dbReference type="AlphaFoldDB" id="A0AAD6NZ02"/>
<dbReference type="Proteomes" id="UP001162972">
    <property type="component" value="Chromosome 9"/>
</dbReference>
<dbReference type="EMBL" id="JAPFFJ010000015">
    <property type="protein sequence ID" value="KAJ6410158.1"/>
    <property type="molecule type" value="Genomic_DNA"/>
</dbReference>
<name>A0AAD6NZ02_9ROSI</name>
<reference evidence="1 2" key="1">
    <citation type="journal article" date="2023" name="Int. J. Mol. Sci.">
        <title>De Novo Assembly and Annotation of 11 Diverse Shrub Willow (Salix) Genomes Reveals Novel Gene Organization in Sex-Linked Regions.</title>
        <authorList>
            <person name="Hyden B."/>
            <person name="Feng K."/>
            <person name="Yates T.B."/>
            <person name="Jawdy S."/>
            <person name="Cereghino C."/>
            <person name="Smart L.B."/>
            <person name="Muchero W."/>
        </authorList>
    </citation>
    <scope>NUCLEOTIDE SEQUENCE [LARGE SCALE GENOMIC DNA]</scope>
    <source>
        <tissue evidence="1">Shoot tip</tissue>
    </source>
</reference>
<keyword evidence="2" id="KW-1185">Reference proteome</keyword>
<proteinExistence type="predicted"/>
<evidence type="ECO:0000313" key="1">
    <source>
        <dbReference type="EMBL" id="KAJ6410158.1"/>
    </source>
</evidence>
<accession>A0AAD6NZ02</accession>
<sequence length="46" mass="5475">MIQDMWKGMVNTPGTRQSKITGAYNHDVMNFFTFCLSFFLVERKFH</sequence>
<protein>
    <submittedName>
        <fullName evidence="1">Uncharacterized protein</fullName>
    </submittedName>
</protein>
<evidence type="ECO:0000313" key="2">
    <source>
        <dbReference type="Proteomes" id="UP001162972"/>
    </source>
</evidence>
<organism evidence="1 2">
    <name type="scientific">Salix udensis</name>
    <dbReference type="NCBI Taxonomy" id="889485"/>
    <lineage>
        <taxon>Eukaryota</taxon>
        <taxon>Viridiplantae</taxon>
        <taxon>Streptophyta</taxon>
        <taxon>Embryophyta</taxon>
        <taxon>Tracheophyta</taxon>
        <taxon>Spermatophyta</taxon>
        <taxon>Magnoliopsida</taxon>
        <taxon>eudicotyledons</taxon>
        <taxon>Gunneridae</taxon>
        <taxon>Pentapetalae</taxon>
        <taxon>rosids</taxon>
        <taxon>fabids</taxon>
        <taxon>Malpighiales</taxon>
        <taxon>Salicaceae</taxon>
        <taxon>Saliceae</taxon>
        <taxon>Salix</taxon>
    </lineage>
</organism>